<organism evidence="1 2">
    <name type="scientific">Mikania micrantha</name>
    <name type="common">bitter vine</name>
    <dbReference type="NCBI Taxonomy" id="192012"/>
    <lineage>
        <taxon>Eukaryota</taxon>
        <taxon>Viridiplantae</taxon>
        <taxon>Streptophyta</taxon>
        <taxon>Embryophyta</taxon>
        <taxon>Tracheophyta</taxon>
        <taxon>Spermatophyta</taxon>
        <taxon>Magnoliopsida</taxon>
        <taxon>eudicotyledons</taxon>
        <taxon>Gunneridae</taxon>
        <taxon>Pentapetalae</taxon>
        <taxon>asterids</taxon>
        <taxon>campanulids</taxon>
        <taxon>Asterales</taxon>
        <taxon>Asteraceae</taxon>
        <taxon>Asteroideae</taxon>
        <taxon>Heliantheae alliance</taxon>
        <taxon>Eupatorieae</taxon>
        <taxon>Mikania</taxon>
    </lineage>
</organism>
<name>A0A5N6PV49_9ASTR</name>
<evidence type="ECO:0008006" key="3">
    <source>
        <dbReference type="Google" id="ProtNLM"/>
    </source>
</evidence>
<dbReference type="OrthoDB" id="1102658at2759"/>
<comment type="caution">
    <text evidence="1">The sequence shown here is derived from an EMBL/GenBank/DDBJ whole genome shotgun (WGS) entry which is preliminary data.</text>
</comment>
<dbReference type="InterPro" id="IPR021109">
    <property type="entry name" value="Peptidase_aspartic_dom_sf"/>
</dbReference>
<dbReference type="EMBL" id="SZYD01000002">
    <property type="protein sequence ID" value="KAD7116688.1"/>
    <property type="molecule type" value="Genomic_DNA"/>
</dbReference>
<dbReference type="CDD" id="cd00303">
    <property type="entry name" value="retropepsin_like"/>
    <property type="match status" value="1"/>
</dbReference>
<evidence type="ECO:0000313" key="1">
    <source>
        <dbReference type="EMBL" id="KAD7116688.1"/>
    </source>
</evidence>
<proteinExistence type="predicted"/>
<keyword evidence="2" id="KW-1185">Reference proteome</keyword>
<protein>
    <recommendedName>
        <fullName evidence="3">Retrotransposon gag domain-containing protein</fullName>
    </recommendedName>
</protein>
<dbReference type="Proteomes" id="UP000326396">
    <property type="component" value="Linkage Group LG10"/>
</dbReference>
<evidence type="ECO:0000313" key="2">
    <source>
        <dbReference type="Proteomes" id="UP000326396"/>
    </source>
</evidence>
<gene>
    <name evidence="1" type="ORF">E3N88_03956</name>
</gene>
<dbReference type="Gene3D" id="2.40.70.10">
    <property type="entry name" value="Acid Proteases"/>
    <property type="match status" value="1"/>
</dbReference>
<dbReference type="Pfam" id="PF08284">
    <property type="entry name" value="RVP_2"/>
    <property type="match status" value="1"/>
</dbReference>
<sequence>MRQLPNYLLIPGINIKLGDGHVVLVQQQCVGMSVQIGPCSFLLNALVFDTGDLDLILGMEWLQSLGEVTHDWKHAWMKFMYCNQTVILQGKLLTQSHAAALQQWLPLDEDNHTLLELRMPQGVIILPEMMQDQLSPTQHKQLQSLLSSYAVLFQTPSGLAPIRAHDHHIPLTTDIPVAVRPYRYPHIQINEIE</sequence>
<dbReference type="AlphaFoldDB" id="A0A5N6PV49"/>
<reference evidence="1 2" key="1">
    <citation type="submission" date="2019-05" db="EMBL/GenBank/DDBJ databases">
        <title>Mikania micrantha, genome provides insights into the molecular mechanism of rapid growth.</title>
        <authorList>
            <person name="Liu B."/>
        </authorList>
    </citation>
    <scope>NUCLEOTIDE SEQUENCE [LARGE SCALE GENOMIC DNA]</scope>
    <source>
        <strain evidence="1">NLD-2019</strain>
        <tissue evidence="1">Leaf</tissue>
    </source>
</reference>
<accession>A0A5N6PV49</accession>